<feature type="compositionally biased region" description="Polar residues" evidence="1">
    <location>
        <begin position="125"/>
        <end position="138"/>
    </location>
</feature>
<dbReference type="EMBL" id="KI913160">
    <property type="protein sequence ID" value="ETV71454.1"/>
    <property type="molecule type" value="Genomic_DNA"/>
</dbReference>
<feature type="chain" id="PRO_5004840670" description="Pectate lyase" evidence="2">
    <location>
        <begin position="24"/>
        <end position="273"/>
    </location>
</feature>
<evidence type="ECO:0008006" key="4">
    <source>
        <dbReference type="Google" id="ProtNLM"/>
    </source>
</evidence>
<organism evidence="3">
    <name type="scientific">Aphanomyces astaci</name>
    <name type="common">Crayfish plague agent</name>
    <dbReference type="NCBI Taxonomy" id="112090"/>
    <lineage>
        <taxon>Eukaryota</taxon>
        <taxon>Sar</taxon>
        <taxon>Stramenopiles</taxon>
        <taxon>Oomycota</taxon>
        <taxon>Saprolegniomycetes</taxon>
        <taxon>Saprolegniales</taxon>
        <taxon>Verrucalvaceae</taxon>
        <taxon>Aphanomyces</taxon>
    </lineage>
</organism>
<dbReference type="OrthoDB" id="47267at2759"/>
<evidence type="ECO:0000313" key="3">
    <source>
        <dbReference type="EMBL" id="ETV71454.1"/>
    </source>
</evidence>
<feature type="compositionally biased region" description="Low complexity" evidence="1">
    <location>
        <begin position="46"/>
        <end position="56"/>
    </location>
</feature>
<feature type="compositionally biased region" description="Low complexity" evidence="1">
    <location>
        <begin position="173"/>
        <end position="190"/>
    </location>
</feature>
<protein>
    <recommendedName>
        <fullName evidence="4">Pectate lyase</fullName>
    </recommendedName>
</protein>
<name>W4FXC5_APHAT</name>
<accession>W4FXC5</accession>
<feature type="region of interest" description="Disordered" evidence="1">
    <location>
        <begin position="46"/>
        <end position="66"/>
    </location>
</feature>
<feature type="region of interest" description="Disordered" evidence="1">
    <location>
        <begin position="117"/>
        <end position="219"/>
    </location>
</feature>
<dbReference type="AlphaFoldDB" id="W4FXC5"/>
<sequence length="273" mass="28663">MKCSTSVLLSALAISSVVDFADAHGRLISLPHRGYIVKMTKFPSTTTTTASVPAAPRGANTASAGTRNRVYASQHETGGSNGLFPSNSGVDINGQEQCWNCADVYISNTCGSDPAPANATAFTDPRTTSAVPPSTKAPSTPPRTTEAVVPTSTKSPFMNPQTTVEAPTYSQNPTQKPTQSPSTTTPTYPKHSPPHHATYLLYPTQPSKTTASPTNPTQAPSQCGQCSNCYYPLMARVLLVDCRPMRLGTSAQVVRIVGIEGAVVTIYASVTGV</sequence>
<reference evidence="3" key="1">
    <citation type="submission" date="2013-12" db="EMBL/GenBank/DDBJ databases">
        <title>The Genome Sequence of Aphanomyces astaci APO3.</title>
        <authorList>
            <consortium name="The Broad Institute Genomics Platform"/>
            <person name="Russ C."/>
            <person name="Tyler B."/>
            <person name="van West P."/>
            <person name="Dieguez-Uribeondo J."/>
            <person name="Young S.K."/>
            <person name="Zeng Q."/>
            <person name="Gargeya S."/>
            <person name="Fitzgerald M."/>
            <person name="Abouelleil A."/>
            <person name="Alvarado L."/>
            <person name="Chapman S.B."/>
            <person name="Gainer-Dewar J."/>
            <person name="Goldberg J."/>
            <person name="Griggs A."/>
            <person name="Gujja S."/>
            <person name="Hansen M."/>
            <person name="Howarth C."/>
            <person name="Imamovic A."/>
            <person name="Ireland A."/>
            <person name="Larimer J."/>
            <person name="McCowan C."/>
            <person name="Murphy C."/>
            <person name="Pearson M."/>
            <person name="Poon T.W."/>
            <person name="Priest M."/>
            <person name="Roberts A."/>
            <person name="Saif S."/>
            <person name="Shea T."/>
            <person name="Sykes S."/>
            <person name="Wortman J."/>
            <person name="Nusbaum C."/>
            <person name="Birren B."/>
        </authorList>
    </citation>
    <scope>NUCLEOTIDE SEQUENCE [LARGE SCALE GENOMIC DNA]</scope>
    <source>
        <strain evidence="3">APO3</strain>
    </source>
</reference>
<keyword evidence="2" id="KW-0732">Signal</keyword>
<gene>
    <name evidence="3" type="ORF">H257_13332</name>
</gene>
<feature type="compositionally biased region" description="Polar residues" evidence="1">
    <location>
        <begin position="204"/>
        <end position="219"/>
    </location>
</feature>
<dbReference type="GeneID" id="20815328"/>
<proteinExistence type="predicted"/>
<evidence type="ECO:0000256" key="1">
    <source>
        <dbReference type="SAM" id="MobiDB-lite"/>
    </source>
</evidence>
<dbReference type="RefSeq" id="XP_009839119.1">
    <property type="nucleotide sequence ID" value="XM_009840817.1"/>
</dbReference>
<dbReference type="VEuPathDB" id="FungiDB:H257_13332"/>
<feature type="compositionally biased region" description="Polar residues" evidence="1">
    <location>
        <begin position="150"/>
        <end position="172"/>
    </location>
</feature>
<feature type="signal peptide" evidence="2">
    <location>
        <begin position="1"/>
        <end position="23"/>
    </location>
</feature>
<evidence type="ECO:0000256" key="2">
    <source>
        <dbReference type="SAM" id="SignalP"/>
    </source>
</evidence>